<accession>A0A094WI45</accession>
<reference evidence="3 5" key="1">
    <citation type="journal article" date="2014" name="Genome Announc.">
        <title>Draft Genome Sequence of Bacillus alcalophilus AV1934, a Classic Alkaliphile Isolated from Human Feces in 1934.</title>
        <authorList>
            <person name="Attie O."/>
            <person name="Jayaprakash A."/>
            <person name="Shah H."/>
            <person name="Paulsen I.T."/>
            <person name="Morino M."/>
            <person name="Takahashi Y."/>
            <person name="Narumi I."/>
            <person name="Sachidanandam R."/>
            <person name="Satoh K."/>
            <person name="Ito M."/>
            <person name="Krulwich T.A."/>
        </authorList>
    </citation>
    <scope>NUCLEOTIDE SEQUENCE [LARGE SCALE GENOMIC DNA]</scope>
    <source>
        <strain evidence="3 5">AV1934</strain>
    </source>
</reference>
<dbReference type="Proteomes" id="UP000297014">
    <property type="component" value="Unassembled WGS sequence"/>
</dbReference>
<evidence type="ECO:0000256" key="1">
    <source>
        <dbReference type="ARBA" id="ARBA00023251"/>
    </source>
</evidence>
<dbReference type="Gene3D" id="3.40.630.30">
    <property type="match status" value="1"/>
</dbReference>
<keyword evidence="3" id="KW-0808">Transferase</keyword>
<evidence type="ECO:0000313" key="6">
    <source>
        <dbReference type="Proteomes" id="UP000297014"/>
    </source>
</evidence>
<dbReference type="InterPro" id="IPR016181">
    <property type="entry name" value="Acyl_CoA_acyltransferase"/>
</dbReference>
<dbReference type="PANTHER" id="PTHR31438">
    <property type="entry name" value="LYSINE N-ACYLTRANSFERASE C17G9.06C-RELATED"/>
    <property type="match status" value="1"/>
</dbReference>
<proteinExistence type="predicted"/>
<dbReference type="STRING" id="1218173.BALCAV_0215960"/>
<gene>
    <name evidence="4" type="ORF">AJ85_05575</name>
    <name evidence="3" type="ORF">BALCAV_0215960</name>
</gene>
<dbReference type="SUPFAM" id="SSF55729">
    <property type="entry name" value="Acyl-CoA N-acyltransferases (Nat)"/>
    <property type="match status" value="1"/>
</dbReference>
<dbReference type="Proteomes" id="UP000002754">
    <property type="component" value="Unassembled WGS sequence"/>
</dbReference>
<protein>
    <submittedName>
        <fullName evidence="3">2-aminoglycoside phosphotransferase</fullName>
    </submittedName>
</protein>
<reference evidence="4 6" key="2">
    <citation type="submission" date="2014-01" db="EMBL/GenBank/DDBJ databases">
        <title>Draft genome sequencing of Bacillus alcalophilus CGMCC 1.3604.</title>
        <authorList>
            <person name="Yang J."/>
            <person name="Diao L."/>
            <person name="Yang S."/>
        </authorList>
    </citation>
    <scope>NUCLEOTIDE SEQUENCE [LARGE SCALE GENOMIC DNA]</scope>
    <source>
        <strain evidence="4 6">CGMCC 1.3604</strain>
    </source>
</reference>
<dbReference type="eggNOG" id="COG1670">
    <property type="taxonomic scope" value="Bacteria"/>
</dbReference>
<dbReference type="CDD" id="cd04301">
    <property type="entry name" value="NAT_SF"/>
    <property type="match status" value="1"/>
</dbReference>
<organism evidence="3 5">
    <name type="scientific">Alkalihalobacillus alcalophilus ATCC 27647 = CGMCC 1.3604</name>
    <dbReference type="NCBI Taxonomy" id="1218173"/>
    <lineage>
        <taxon>Bacteria</taxon>
        <taxon>Bacillati</taxon>
        <taxon>Bacillota</taxon>
        <taxon>Bacilli</taxon>
        <taxon>Bacillales</taxon>
        <taxon>Bacillaceae</taxon>
        <taxon>Alkalihalobacillus</taxon>
    </lineage>
</organism>
<dbReference type="InterPro" id="IPR000182">
    <property type="entry name" value="GNAT_dom"/>
</dbReference>
<dbReference type="GO" id="GO:0016410">
    <property type="term" value="F:N-acyltransferase activity"/>
    <property type="evidence" value="ECO:0007669"/>
    <property type="project" value="TreeGrafter"/>
</dbReference>
<dbReference type="RefSeq" id="WP_003323641.1">
    <property type="nucleotide sequence ID" value="NZ_ALPT02000059.1"/>
</dbReference>
<dbReference type="AlphaFoldDB" id="A0A094WI45"/>
<comment type="caution">
    <text evidence="3">The sequence shown here is derived from an EMBL/GenBank/DDBJ whole genome shotgun (WGS) entry which is preliminary data.</text>
</comment>
<dbReference type="Pfam" id="PF13523">
    <property type="entry name" value="Acetyltransf_8"/>
    <property type="match status" value="1"/>
</dbReference>
<dbReference type="PROSITE" id="PS51186">
    <property type="entry name" value="GNAT"/>
    <property type="match status" value="1"/>
</dbReference>
<evidence type="ECO:0000313" key="5">
    <source>
        <dbReference type="Proteomes" id="UP000002754"/>
    </source>
</evidence>
<name>A0A094WI45_ALKAL</name>
<evidence type="ECO:0000259" key="2">
    <source>
        <dbReference type="PROSITE" id="PS51186"/>
    </source>
</evidence>
<keyword evidence="1" id="KW-0046">Antibiotic resistance</keyword>
<feature type="domain" description="N-acetyltransferase" evidence="2">
    <location>
        <begin position="10"/>
        <end position="180"/>
    </location>
</feature>
<dbReference type="EMBL" id="ALPT02000059">
    <property type="protein sequence ID" value="KGA96491.1"/>
    <property type="molecule type" value="Genomic_DNA"/>
</dbReference>
<dbReference type="PANTHER" id="PTHR31438:SF1">
    <property type="entry name" value="LYSINE N-ACYLTRANSFERASE C17G9.06C-RELATED"/>
    <property type="match status" value="1"/>
</dbReference>
<dbReference type="GO" id="GO:0046677">
    <property type="term" value="P:response to antibiotic"/>
    <property type="evidence" value="ECO:0007669"/>
    <property type="project" value="UniProtKB-KW"/>
</dbReference>
<sequence length="181" mass="21756">MDYFMTKGRLKLRVLEQQDRHLLLKWLTDDRVLQFYEGRDSDYDSEKIEKDFYGHDPGEVKAIIEFDDRMIGYLQFYPINEETSMIKDYQSDMMVYGLDQFIGEPTYWNKGIGTKLIQTMVEYLIEEKEAEIIIMDPRIDNVRAIACYNKCGFEVVRSLPKHELHEGEYRDCWLMEYRVRS</sequence>
<evidence type="ECO:0000313" key="3">
    <source>
        <dbReference type="EMBL" id="KGA96491.1"/>
    </source>
</evidence>
<dbReference type="EMBL" id="JALP01000394">
    <property type="protein sequence ID" value="THG88373.1"/>
    <property type="molecule type" value="Genomic_DNA"/>
</dbReference>
<keyword evidence="5" id="KW-1185">Reference proteome</keyword>
<evidence type="ECO:0000313" key="4">
    <source>
        <dbReference type="EMBL" id="THG88373.1"/>
    </source>
</evidence>